<proteinExistence type="inferred from homology"/>
<evidence type="ECO:0000256" key="3">
    <source>
        <dbReference type="ARBA" id="ARBA00022692"/>
    </source>
</evidence>
<feature type="transmembrane region" description="Helical" evidence="6">
    <location>
        <begin position="525"/>
        <end position="546"/>
    </location>
</feature>
<dbReference type="GeneID" id="100908783"/>
<name>A0AAJ7L4U4_9ACAR</name>
<evidence type="ECO:0000256" key="5">
    <source>
        <dbReference type="ARBA" id="ARBA00023136"/>
    </source>
</evidence>
<feature type="transmembrane region" description="Helical" evidence="6">
    <location>
        <begin position="55"/>
        <end position="73"/>
    </location>
</feature>
<feature type="transmembrane region" description="Helical" evidence="6">
    <location>
        <begin position="203"/>
        <end position="221"/>
    </location>
</feature>
<evidence type="ECO:0000313" key="8">
    <source>
        <dbReference type="RefSeq" id="XP_018494920.2"/>
    </source>
</evidence>
<gene>
    <name evidence="8" type="primary">LOC100908783</name>
</gene>
<evidence type="ECO:0000256" key="6">
    <source>
        <dbReference type="RuleBase" id="RU368066"/>
    </source>
</evidence>
<dbReference type="GO" id="GO:0005886">
    <property type="term" value="C:plasma membrane"/>
    <property type="evidence" value="ECO:0007669"/>
    <property type="project" value="UniProtKB-SubCell"/>
</dbReference>
<dbReference type="PANTHER" id="PTHR12385">
    <property type="entry name" value="CHOLINE TRANSPORTER-LIKE (SLC FAMILY 44)"/>
    <property type="match status" value="1"/>
</dbReference>
<dbReference type="Pfam" id="PF04515">
    <property type="entry name" value="Choline_transpo"/>
    <property type="match status" value="1"/>
</dbReference>
<organism evidence="7 8">
    <name type="scientific">Galendromus occidentalis</name>
    <name type="common">western predatory mite</name>
    <dbReference type="NCBI Taxonomy" id="34638"/>
    <lineage>
        <taxon>Eukaryota</taxon>
        <taxon>Metazoa</taxon>
        <taxon>Ecdysozoa</taxon>
        <taxon>Arthropoda</taxon>
        <taxon>Chelicerata</taxon>
        <taxon>Arachnida</taxon>
        <taxon>Acari</taxon>
        <taxon>Parasitiformes</taxon>
        <taxon>Mesostigmata</taxon>
        <taxon>Gamasina</taxon>
        <taxon>Phytoseioidea</taxon>
        <taxon>Phytoseiidae</taxon>
        <taxon>Typhlodrominae</taxon>
        <taxon>Galendromus</taxon>
    </lineage>
</organism>
<dbReference type="InterPro" id="IPR007603">
    <property type="entry name" value="Choline_transptr-like"/>
</dbReference>
<evidence type="ECO:0000313" key="7">
    <source>
        <dbReference type="Proteomes" id="UP000694867"/>
    </source>
</evidence>
<feature type="transmembrane region" description="Helical" evidence="6">
    <location>
        <begin position="558"/>
        <end position="581"/>
    </location>
</feature>
<protein>
    <recommendedName>
        <fullName evidence="6">Choline transporter-like protein</fullName>
    </recommendedName>
</protein>
<dbReference type="RefSeq" id="XP_018494920.2">
    <property type="nucleotide sequence ID" value="XM_018639404.2"/>
</dbReference>
<feature type="transmembrane region" description="Helical" evidence="6">
    <location>
        <begin position="263"/>
        <end position="285"/>
    </location>
</feature>
<comment type="similarity">
    <text evidence="2 6">Belongs to the CTL (choline transporter-like) family.</text>
</comment>
<comment type="function">
    <text evidence="6">Choline transporter.</text>
</comment>
<evidence type="ECO:0000256" key="2">
    <source>
        <dbReference type="ARBA" id="ARBA00007168"/>
    </source>
</evidence>
<feature type="transmembrane region" description="Helical" evidence="6">
    <location>
        <begin position="418"/>
        <end position="442"/>
    </location>
</feature>
<keyword evidence="3 6" id="KW-0812">Transmembrane</keyword>
<evidence type="ECO:0000256" key="4">
    <source>
        <dbReference type="ARBA" id="ARBA00022989"/>
    </source>
</evidence>
<dbReference type="KEGG" id="goe:100908783"/>
<dbReference type="AlphaFoldDB" id="A0AAJ7L4U4"/>
<feature type="transmembrane region" description="Helical" evidence="6">
    <location>
        <begin position="228"/>
        <end position="251"/>
    </location>
</feature>
<dbReference type="PANTHER" id="PTHR12385:SF96">
    <property type="entry name" value="CHOLINE TRANSPORTER-LIKE PROTEIN"/>
    <property type="match status" value="1"/>
</dbReference>
<feature type="transmembrane region" description="Helical" evidence="6">
    <location>
        <begin position="306"/>
        <end position="329"/>
    </location>
</feature>
<comment type="subcellular location">
    <subcellularLocation>
        <location evidence="6">Cell membrane</location>
        <topology evidence="6">Multi-pass membrane protein</topology>
    </subcellularLocation>
    <subcellularLocation>
        <location evidence="1">Membrane</location>
        <topology evidence="1">Multi-pass membrane protein</topology>
    </subcellularLocation>
</comment>
<sequence length="639" mass="72134">MYGGAETSEQETRKDIWKSPKMGCCDTRVHSAESERGSPDLLSEGLSRDRNCTNMLWIIVLVLYTAFLLFISVEAVRYTNPWRYIYGTDANGDVCGMKNLKSGRDLSNRPFLDSESAVCVANCPPGQIVTRMHRCSQPESKPQQKPLKRPGTVSALEKSSREAMNVSRDSLYRFSILPEKHARQVEGFLENVVQDISLCRLELLYMCLIALGCSILVIILLRFFTGFIVWFFLITITGVALGSTMFLWLQYDLSRKQGKPTGLFYYGAIAATVGTAMYLLILLVLRKRIHLTATLFHEAGRALSSLPFLFLQPIWTLLITVGFLALWLYSFMYVVAAAADVHRREERYNSTEGAMVYTGDKNFDKHLANIFLSGPVLHMLGFLWWTRFFLSCQHFVIAGSVAAWYFSRNRKRLHLPILRATGILVAYHLGSIILGSLLTAFLRLLRILLAIVNRVAAQDRCSHACTVCCSCCLAIFERFLKYINRNAYILIAIHGYPFCQGAHEAFSLLTSNILRLSAINSVGDFLLFLGKVAIVAATVVSGIEILQAKDLQESGLSYHWVPVAFGGVFAYVIADCFLSVYEMVIDTLFLCFCEDTRLHDGINQPYFMSVSLLNFIKKSRRKMIRKVSSESERKSPPKY</sequence>
<keyword evidence="7" id="KW-1185">Reference proteome</keyword>
<dbReference type="GO" id="GO:0022857">
    <property type="term" value="F:transmembrane transporter activity"/>
    <property type="evidence" value="ECO:0007669"/>
    <property type="project" value="UniProtKB-UniRule"/>
</dbReference>
<dbReference type="Proteomes" id="UP000694867">
    <property type="component" value="Unplaced"/>
</dbReference>
<accession>A0AAJ7L4U4</accession>
<evidence type="ECO:0000256" key="1">
    <source>
        <dbReference type="ARBA" id="ARBA00004141"/>
    </source>
</evidence>
<keyword evidence="4 6" id="KW-1133">Transmembrane helix</keyword>
<keyword evidence="5 6" id="KW-0472">Membrane</keyword>
<reference evidence="8" key="1">
    <citation type="submission" date="2025-08" db="UniProtKB">
        <authorList>
            <consortium name="RefSeq"/>
        </authorList>
    </citation>
    <scope>IDENTIFICATION</scope>
</reference>